<dbReference type="FunFam" id="3.10.20.30:FF:000002">
    <property type="entry name" value="GTP pyrophosphokinase (RelA/SpoT)"/>
    <property type="match status" value="1"/>
</dbReference>
<evidence type="ECO:0000256" key="3">
    <source>
        <dbReference type="ARBA" id="ARBA00048244"/>
    </source>
</evidence>
<dbReference type="InterPro" id="IPR012675">
    <property type="entry name" value="Beta-grasp_dom_sf"/>
</dbReference>
<comment type="pathway">
    <text evidence="1">Purine metabolism; ppGpp biosynthesis; ppGpp from GTP: step 1/2.</text>
</comment>
<dbReference type="CDD" id="cd04876">
    <property type="entry name" value="ACT_RelA-SpoT"/>
    <property type="match status" value="1"/>
</dbReference>
<dbReference type="SMART" id="SM00954">
    <property type="entry name" value="RelA_SpoT"/>
    <property type="match status" value="1"/>
</dbReference>
<dbReference type="Gene3D" id="3.10.20.30">
    <property type="match status" value="1"/>
</dbReference>
<dbReference type="Gene3D" id="3.30.70.260">
    <property type="match status" value="1"/>
</dbReference>
<dbReference type="PANTHER" id="PTHR21262:SF31">
    <property type="entry name" value="GTP PYROPHOSPHOKINASE"/>
    <property type="match status" value="1"/>
</dbReference>
<dbReference type="InterPro" id="IPR007685">
    <property type="entry name" value="RelA_SpoT"/>
</dbReference>
<evidence type="ECO:0000256" key="4">
    <source>
        <dbReference type="RuleBase" id="RU003847"/>
    </source>
</evidence>
<dbReference type="Gene3D" id="1.10.3210.10">
    <property type="entry name" value="Hypothetical protein af1432"/>
    <property type="match status" value="1"/>
</dbReference>
<feature type="domain" description="ACT" evidence="5">
    <location>
        <begin position="642"/>
        <end position="714"/>
    </location>
</feature>
<dbReference type="FunFam" id="3.30.460.10:FF:000001">
    <property type="entry name" value="GTP pyrophosphokinase RelA"/>
    <property type="match status" value="1"/>
</dbReference>
<dbReference type="CDD" id="cd00077">
    <property type="entry name" value="HDc"/>
    <property type="match status" value="1"/>
</dbReference>
<evidence type="ECO:0000259" key="5">
    <source>
        <dbReference type="PROSITE" id="PS51671"/>
    </source>
</evidence>
<organism evidence="8 9">
    <name type="scientific">Fenollaria massiliensis</name>
    <dbReference type="NCBI Taxonomy" id="938288"/>
    <lineage>
        <taxon>Bacteria</taxon>
        <taxon>Bacillati</taxon>
        <taxon>Bacillota</taxon>
        <taxon>Clostridia</taxon>
        <taxon>Eubacteriales</taxon>
        <taxon>Fenollaria</taxon>
    </lineage>
</organism>
<dbReference type="GO" id="GO:0005886">
    <property type="term" value="C:plasma membrane"/>
    <property type="evidence" value="ECO:0007669"/>
    <property type="project" value="TreeGrafter"/>
</dbReference>
<reference evidence="8" key="1">
    <citation type="submission" date="2022-04" db="EMBL/GenBank/DDBJ databases">
        <title>Complete genome sequences of Ezakiella coagulans and Fenollaria massiliensis.</title>
        <authorList>
            <person name="France M.T."/>
            <person name="Clifford J."/>
            <person name="Narina S."/>
            <person name="Rutt L."/>
            <person name="Ravel J."/>
        </authorList>
    </citation>
    <scope>NUCLEOTIDE SEQUENCE</scope>
    <source>
        <strain evidence="8">C0061C2</strain>
    </source>
</reference>
<dbReference type="CDD" id="cd01668">
    <property type="entry name" value="TGS_RSH"/>
    <property type="match status" value="1"/>
</dbReference>
<evidence type="ECO:0000256" key="1">
    <source>
        <dbReference type="ARBA" id="ARBA00004976"/>
    </source>
</evidence>
<feature type="domain" description="TGS" evidence="7">
    <location>
        <begin position="383"/>
        <end position="444"/>
    </location>
</feature>
<dbReference type="NCBIfam" id="TIGR00691">
    <property type="entry name" value="spoT_relA"/>
    <property type="match status" value="1"/>
</dbReference>
<dbReference type="CDD" id="cd05399">
    <property type="entry name" value="NT_Rel-Spo_like"/>
    <property type="match status" value="1"/>
</dbReference>
<keyword evidence="9" id="KW-1185">Reference proteome</keyword>
<dbReference type="InterPro" id="IPR004095">
    <property type="entry name" value="TGS"/>
</dbReference>
<evidence type="ECO:0000256" key="2">
    <source>
        <dbReference type="ARBA" id="ARBA00013251"/>
    </source>
</evidence>
<accession>A0A9E7DKF8</accession>
<dbReference type="InterPro" id="IPR043519">
    <property type="entry name" value="NT_sf"/>
</dbReference>
<dbReference type="InterPro" id="IPR002912">
    <property type="entry name" value="ACT_dom"/>
</dbReference>
<comment type="catalytic activity">
    <reaction evidence="3">
        <text>GTP + ATP = guanosine 3'-diphosphate 5'-triphosphate + AMP</text>
        <dbReference type="Rhea" id="RHEA:22088"/>
        <dbReference type="ChEBI" id="CHEBI:30616"/>
        <dbReference type="ChEBI" id="CHEBI:37565"/>
        <dbReference type="ChEBI" id="CHEBI:142410"/>
        <dbReference type="ChEBI" id="CHEBI:456215"/>
        <dbReference type="EC" id="2.7.6.5"/>
    </reaction>
</comment>
<dbReference type="Pfam" id="PF19296">
    <property type="entry name" value="RelA_AH_RIS"/>
    <property type="match status" value="1"/>
</dbReference>
<dbReference type="GO" id="GO:0015969">
    <property type="term" value="P:guanosine tetraphosphate metabolic process"/>
    <property type="evidence" value="ECO:0007669"/>
    <property type="project" value="InterPro"/>
</dbReference>
<dbReference type="InterPro" id="IPR045865">
    <property type="entry name" value="ACT-like_dom_sf"/>
</dbReference>
<dbReference type="EC" id="2.7.6.5" evidence="2"/>
<dbReference type="Pfam" id="PF02824">
    <property type="entry name" value="TGS"/>
    <property type="match status" value="1"/>
</dbReference>
<dbReference type="FunFam" id="1.10.3210.10:FF:000001">
    <property type="entry name" value="GTP pyrophosphokinase RelA"/>
    <property type="match status" value="1"/>
</dbReference>
<proteinExistence type="inferred from homology"/>
<dbReference type="PROSITE" id="PS51831">
    <property type="entry name" value="HD"/>
    <property type="match status" value="1"/>
</dbReference>
<dbReference type="InterPro" id="IPR003607">
    <property type="entry name" value="HD/PDEase_dom"/>
</dbReference>
<dbReference type="SUPFAM" id="SSF109604">
    <property type="entry name" value="HD-domain/PDEase-like"/>
    <property type="match status" value="1"/>
</dbReference>
<dbReference type="Pfam" id="PF04607">
    <property type="entry name" value="RelA_SpoT"/>
    <property type="match status" value="1"/>
</dbReference>
<feature type="domain" description="HD" evidence="6">
    <location>
        <begin position="43"/>
        <end position="142"/>
    </location>
</feature>
<dbReference type="SUPFAM" id="SSF81301">
    <property type="entry name" value="Nucleotidyltransferase"/>
    <property type="match status" value="1"/>
</dbReference>
<dbReference type="SUPFAM" id="SSF55021">
    <property type="entry name" value="ACT-like"/>
    <property type="match status" value="1"/>
</dbReference>
<dbReference type="Proteomes" id="UP000831151">
    <property type="component" value="Chromosome"/>
</dbReference>
<dbReference type="PROSITE" id="PS51880">
    <property type="entry name" value="TGS"/>
    <property type="match status" value="1"/>
</dbReference>
<dbReference type="PANTHER" id="PTHR21262">
    <property type="entry name" value="GUANOSINE-3',5'-BIS DIPHOSPHATE 3'-PYROPHOSPHOHYDROLASE"/>
    <property type="match status" value="1"/>
</dbReference>
<evidence type="ECO:0000259" key="7">
    <source>
        <dbReference type="PROSITE" id="PS51880"/>
    </source>
</evidence>
<comment type="similarity">
    <text evidence="4">Belongs to the relA/spoT family.</text>
</comment>
<dbReference type="RefSeq" id="WP_070598677.1">
    <property type="nucleotide sequence ID" value="NZ_CP096649.1"/>
</dbReference>
<dbReference type="InterPro" id="IPR004811">
    <property type="entry name" value="RelA/Spo_fam"/>
</dbReference>
<dbReference type="KEGG" id="fms:M1R53_02915"/>
<dbReference type="Pfam" id="PF13291">
    <property type="entry name" value="ACT_4"/>
    <property type="match status" value="1"/>
</dbReference>
<dbReference type="Pfam" id="PF13328">
    <property type="entry name" value="HD_4"/>
    <property type="match status" value="1"/>
</dbReference>
<dbReference type="InterPro" id="IPR012676">
    <property type="entry name" value="TGS-like"/>
</dbReference>
<evidence type="ECO:0000313" key="8">
    <source>
        <dbReference type="EMBL" id="UQK59610.1"/>
    </source>
</evidence>
<sequence>MIEDLIKIIEKYMTEEEVAFVMKAYEYAKLMHKDQKRKSGEPYIIHPVNVAIILADLDMDVETIVSALLHDVVEDTPATYDDIKEMFSEDVAKIVDGVTKLNKLNYKSSEAFQAENLRKMILAMNNDIRVIIVKLADRLHNLRTLEYMNEEKRKQKAQETIEIYAPLAGRLGIFKIKWELEDLSLRYLDPEGYYDLVEKINKKRSEREKEINEIIKKISAELDKQELHYDISGRPKNFYSIYKKMKGKSKSFESIYDLIAVRILVDTVKDCYAVLGIVHSMWKPLPGRFKDYIAMPKPNMYQSLHTTVISDTGEIFEIQIRTYEMHEVAEYGIAAHWKYKGGKTQGKDVDSKLDWLRQLLEWQKDLKDPKEFIDTLKIDFFDDEVFVFTPNGDVVDLPEGSTPVDFAYRVHTGVGNTCVGAKVDSRIVPLNYKLKNGNIVEVITQKSSSGPSRDWLKFVKSPRAKQKIKQWFKSKEKDISIEKGKELFDREAKKLGLDTNILDNEKIYQKLAKELSINSISDLFASIGYGNFKEKLVINKILNIKNAIENIGLTKNEDDYLKSSSSKKDATGVRIDGLEGMKIKFAKCCNPVPGDEIIGFVTRGYGVSVHRKDCTNIANYLDSDRCLEAEWDTEASDKFLANVTIRAVDRTGILSEITAMAKEANVGIQSLSAKSNTISDIFIYLTFEVVGKDELDKMIQKLKTINGILDVYRA</sequence>
<dbReference type="InterPro" id="IPR006674">
    <property type="entry name" value="HD_domain"/>
</dbReference>
<name>A0A9E7DKF8_9FIRM</name>
<dbReference type="InterPro" id="IPR045600">
    <property type="entry name" value="RelA/SpoT_AH_RIS"/>
</dbReference>
<protein>
    <recommendedName>
        <fullName evidence="2">GTP diphosphokinase</fullName>
        <ecNumber evidence="2">2.7.6.5</ecNumber>
    </recommendedName>
</protein>
<dbReference type="GO" id="GO:0008728">
    <property type="term" value="F:GTP diphosphokinase activity"/>
    <property type="evidence" value="ECO:0007669"/>
    <property type="project" value="UniProtKB-EC"/>
</dbReference>
<dbReference type="SMART" id="SM00471">
    <property type="entry name" value="HDc"/>
    <property type="match status" value="1"/>
</dbReference>
<comment type="function">
    <text evidence="4">In eubacteria ppGpp (guanosine 3'-diphosphate 5'-diphosphate) is a mediator of the stringent response that coordinates a variety of cellular activities in response to changes in nutritional abundance.</text>
</comment>
<dbReference type="Gene3D" id="3.30.460.10">
    <property type="entry name" value="Beta Polymerase, domain 2"/>
    <property type="match status" value="1"/>
</dbReference>
<dbReference type="AlphaFoldDB" id="A0A9E7DKF8"/>
<evidence type="ECO:0000313" key="9">
    <source>
        <dbReference type="Proteomes" id="UP000831151"/>
    </source>
</evidence>
<dbReference type="InterPro" id="IPR033655">
    <property type="entry name" value="TGS_RelA/SpoT"/>
</dbReference>
<dbReference type="PROSITE" id="PS51671">
    <property type="entry name" value="ACT"/>
    <property type="match status" value="1"/>
</dbReference>
<gene>
    <name evidence="8" type="ORF">M1R53_02915</name>
</gene>
<dbReference type="SUPFAM" id="SSF81271">
    <property type="entry name" value="TGS-like"/>
    <property type="match status" value="1"/>
</dbReference>
<dbReference type="EMBL" id="CP096649">
    <property type="protein sequence ID" value="UQK59610.1"/>
    <property type="molecule type" value="Genomic_DNA"/>
</dbReference>
<evidence type="ECO:0000259" key="6">
    <source>
        <dbReference type="PROSITE" id="PS51831"/>
    </source>
</evidence>